<sequence>MNARTRFPGFPLFDTAERIHEQSDLELYPDLRVALATLPIDPQSAHEDFETSRRFLEKYSDVSGTYNRFRSEIQRFLNYTWLIARRHLPQADSELVSSYFAFIKTPPASWISSGIYPAFRSQNDQRRSNPDWRPMAHRARDGAAPYAVTQASLNASRTALQTFFKYLVARDYLPKNPLLDVRKRDRKAKPNLNQNRDVEVRRLTDWQWSFLLETLTELASLHPKYERHLFVIVTMKSLFLRVSELAPRPVDRGQMRTPTFGDFRRTVVDGEPYWVYSVFGKGDKTRQVTLPDAYLAYLKRWRRHLGLTSPLPVPGESTPILPSGKGNAIGKRQVQRIYEQAMVATAERMEREGYADEAKQMLAIRSETHYLRHTGASQAIEAGADIRHISEELGHANATFTESVYVNSEQARRRTEGRRRQV</sequence>
<dbReference type="GO" id="GO:0015074">
    <property type="term" value="P:DNA integration"/>
    <property type="evidence" value="ECO:0007669"/>
    <property type="project" value="UniProtKB-KW"/>
</dbReference>
<dbReference type="PANTHER" id="PTHR30349">
    <property type="entry name" value="PHAGE INTEGRASE-RELATED"/>
    <property type="match status" value="1"/>
</dbReference>
<comment type="caution">
    <text evidence="6">The sequence shown here is derived from an EMBL/GenBank/DDBJ whole genome shotgun (WGS) entry which is preliminary data.</text>
</comment>
<dbReference type="Proteomes" id="UP000189339">
    <property type="component" value="Unassembled WGS sequence"/>
</dbReference>
<dbReference type="CDD" id="cd00397">
    <property type="entry name" value="DNA_BRE_C"/>
    <property type="match status" value="1"/>
</dbReference>
<evidence type="ECO:0000313" key="7">
    <source>
        <dbReference type="Proteomes" id="UP000189339"/>
    </source>
</evidence>
<dbReference type="PROSITE" id="PS51898">
    <property type="entry name" value="TYR_RECOMBINASE"/>
    <property type="match status" value="1"/>
</dbReference>
<dbReference type="EMBL" id="MSCW01000005">
    <property type="protein sequence ID" value="ONF44101.1"/>
    <property type="molecule type" value="Genomic_DNA"/>
</dbReference>
<dbReference type="InterPro" id="IPR011010">
    <property type="entry name" value="DNA_brk_join_enz"/>
</dbReference>
<dbReference type="SUPFAM" id="SSF56349">
    <property type="entry name" value="DNA breaking-rejoining enzymes"/>
    <property type="match status" value="1"/>
</dbReference>
<evidence type="ECO:0000256" key="2">
    <source>
        <dbReference type="ARBA" id="ARBA00022908"/>
    </source>
</evidence>
<dbReference type="Pfam" id="PF00589">
    <property type="entry name" value="Phage_integrase"/>
    <property type="match status" value="1"/>
</dbReference>
<dbReference type="RefSeq" id="WP_076723981.1">
    <property type="nucleotide sequence ID" value="NZ_MSCW01000005.1"/>
</dbReference>
<dbReference type="PANTHER" id="PTHR30349:SF77">
    <property type="entry name" value="TYROSINE RECOMBINASE XERC"/>
    <property type="match status" value="1"/>
</dbReference>
<keyword evidence="2" id="KW-0229">DNA integration</keyword>
<dbReference type="Gene3D" id="1.10.150.130">
    <property type="match status" value="1"/>
</dbReference>
<accession>A0A1V2DUT5</accession>
<protein>
    <submittedName>
        <fullName evidence="6">Integrase</fullName>
    </submittedName>
</protein>
<dbReference type="AlphaFoldDB" id="A0A1V2DUT5"/>
<evidence type="ECO:0000256" key="3">
    <source>
        <dbReference type="ARBA" id="ARBA00023125"/>
    </source>
</evidence>
<dbReference type="GO" id="GO:0005737">
    <property type="term" value="C:cytoplasm"/>
    <property type="evidence" value="ECO:0007669"/>
    <property type="project" value="UniProtKB-SubCell"/>
</dbReference>
<reference evidence="6 7" key="1">
    <citation type="submission" date="2016-12" db="EMBL/GenBank/DDBJ databases">
        <title>Marinobacter lutaoensis whole genome sequencing.</title>
        <authorList>
            <person name="Verma A."/>
            <person name="Krishnamurthi S."/>
        </authorList>
    </citation>
    <scope>NUCLEOTIDE SEQUENCE [LARGE SCALE GENOMIC DNA]</scope>
    <source>
        <strain evidence="6 7">T5054</strain>
    </source>
</reference>
<evidence type="ECO:0000313" key="6">
    <source>
        <dbReference type="EMBL" id="ONF44101.1"/>
    </source>
</evidence>
<dbReference type="STRING" id="135739.BTO32_07380"/>
<dbReference type="GO" id="GO:0003677">
    <property type="term" value="F:DNA binding"/>
    <property type="evidence" value="ECO:0007669"/>
    <property type="project" value="UniProtKB-KW"/>
</dbReference>
<dbReference type="Gene3D" id="1.10.443.10">
    <property type="entry name" value="Intergrase catalytic core"/>
    <property type="match status" value="1"/>
</dbReference>
<dbReference type="InterPro" id="IPR050090">
    <property type="entry name" value="Tyrosine_recombinase_XerCD"/>
</dbReference>
<evidence type="ECO:0000256" key="4">
    <source>
        <dbReference type="ARBA" id="ARBA00023172"/>
    </source>
</evidence>
<dbReference type="GO" id="GO:0006310">
    <property type="term" value="P:DNA recombination"/>
    <property type="evidence" value="ECO:0007669"/>
    <property type="project" value="UniProtKB-KW"/>
</dbReference>
<dbReference type="InterPro" id="IPR013762">
    <property type="entry name" value="Integrase-like_cat_sf"/>
</dbReference>
<comment type="subcellular location">
    <subcellularLocation>
        <location evidence="1">Cytoplasm</location>
    </subcellularLocation>
</comment>
<dbReference type="InterPro" id="IPR010998">
    <property type="entry name" value="Integrase_recombinase_N"/>
</dbReference>
<dbReference type="OrthoDB" id="8610787at2"/>
<evidence type="ECO:0000256" key="1">
    <source>
        <dbReference type="ARBA" id="ARBA00004496"/>
    </source>
</evidence>
<gene>
    <name evidence="6" type="ORF">BTO32_07380</name>
</gene>
<keyword evidence="4" id="KW-0233">DNA recombination</keyword>
<feature type="domain" description="Tyr recombinase" evidence="5">
    <location>
        <begin position="198"/>
        <end position="418"/>
    </location>
</feature>
<dbReference type="InterPro" id="IPR002104">
    <property type="entry name" value="Integrase_catalytic"/>
</dbReference>
<keyword evidence="3" id="KW-0238">DNA-binding</keyword>
<proteinExistence type="predicted"/>
<evidence type="ECO:0000259" key="5">
    <source>
        <dbReference type="PROSITE" id="PS51898"/>
    </source>
</evidence>
<name>A0A1V2DUT5_9GAMM</name>
<organism evidence="6 7">
    <name type="scientific">Marinobacter lutaoensis</name>
    <dbReference type="NCBI Taxonomy" id="135739"/>
    <lineage>
        <taxon>Bacteria</taxon>
        <taxon>Pseudomonadati</taxon>
        <taxon>Pseudomonadota</taxon>
        <taxon>Gammaproteobacteria</taxon>
        <taxon>Pseudomonadales</taxon>
        <taxon>Marinobacteraceae</taxon>
        <taxon>Marinobacter</taxon>
    </lineage>
</organism>
<keyword evidence="7" id="KW-1185">Reference proteome</keyword>